<protein>
    <recommendedName>
        <fullName evidence="4">Large ribosomal subunit protein eL39</fullName>
    </recommendedName>
    <alternativeName>
        <fullName evidence="5">60S ribosomal protein L39</fullName>
    </alternativeName>
</protein>
<evidence type="ECO:0000256" key="1">
    <source>
        <dbReference type="ARBA" id="ARBA00009339"/>
    </source>
</evidence>
<proteinExistence type="inferred from homology"/>
<evidence type="ECO:0000313" key="6">
    <source>
        <dbReference type="Ensembl" id="ENSCSRP00000021392.1"/>
    </source>
</evidence>
<dbReference type="AlphaFoldDB" id="A0A8C3T0F6"/>
<dbReference type="Pfam" id="PF00832">
    <property type="entry name" value="Ribosomal_L39"/>
    <property type="match status" value="1"/>
</dbReference>
<sequence>MSSHKTFKIKQFLAKKQKQNRPIPQWICMKTGNKIRYNSKRRHWRRPKLGF</sequence>
<evidence type="ECO:0000256" key="2">
    <source>
        <dbReference type="ARBA" id="ARBA00022980"/>
    </source>
</evidence>
<dbReference type="InterPro" id="IPR023626">
    <property type="entry name" value="Ribosomal_eL39_dom_sf"/>
</dbReference>
<dbReference type="GO" id="GO:0006412">
    <property type="term" value="P:translation"/>
    <property type="evidence" value="ECO:0007669"/>
    <property type="project" value="InterPro"/>
</dbReference>
<evidence type="ECO:0000313" key="7">
    <source>
        <dbReference type="Proteomes" id="UP000694403"/>
    </source>
</evidence>
<evidence type="ECO:0000256" key="5">
    <source>
        <dbReference type="ARBA" id="ARBA00035339"/>
    </source>
</evidence>
<dbReference type="GO" id="GO:0003735">
    <property type="term" value="F:structural constituent of ribosome"/>
    <property type="evidence" value="ECO:0007669"/>
    <property type="project" value="InterPro"/>
</dbReference>
<evidence type="ECO:0000256" key="3">
    <source>
        <dbReference type="ARBA" id="ARBA00023274"/>
    </source>
</evidence>
<dbReference type="OrthoDB" id="6332053at2759"/>
<reference evidence="6" key="2">
    <citation type="submission" date="2025-09" db="UniProtKB">
        <authorList>
            <consortium name="Ensembl"/>
        </authorList>
    </citation>
    <scope>IDENTIFICATION</scope>
</reference>
<dbReference type="PANTHER" id="PTHR19970:SF0">
    <property type="entry name" value="LARGE RIBOSOMAL SUBUNIT PROTEIN EL39"/>
    <property type="match status" value="1"/>
</dbReference>
<reference evidence="6" key="1">
    <citation type="submission" date="2025-08" db="UniProtKB">
        <authorList>
            <consortium name="Ensembl"/>
        </authorList>
    </citation>
    <scope>IDENTIFICATION</scope>
</reference>
<comment type="similarity">
    <text evidence="1">Belongs to the eukaryotic ribosomal protein eL39 family.</text>
</comment>
<dbReference type="GO" id="GO:0022625">
    <property type="term" value="C:cytosolic large ribosomal subunit"/>
    <property type="evidence" value="ECO:0007669"/>
    <property type="project" value="TreeGrafter"/>
</dbReference>
<dbReference type="SUPFAM" id="SSF48662">
    <property type="entry name" value="Ribosomal protein L39e"/>
    <property type="match status" value="1"/>
</dbReference>
<accession>A0A8C3T0F6</accession>
<dbReference type="Ensembl" id="ENSCSRT00000022341.1">
    <property type="protein sequence ID" value="ENSCSRP00000021392.1"/>
    <property type="gene ID" value="ENSCSRG00000016206.1"/>
</dbReference>
<dbReference type="InterPro" id="IPR000077">
    <property type="entry name" value="Ribosomal_eL39"/>
</dbReference>
<dbReference type="PROSITE" id="PS00051">
    <property type="entry name" value="RIBOSOMAL_L39E"/>
    <property type="match status" value="1"/>
</dbReference>
<dbReference type="NCBIfam" id="NF002316">
    <property type="entry name" value="PRK01242.1"/>
    <property type="match status" value="1"/>
</dbReference>
<dbReference type="Proteomes" id="UP000694403">
    <property type="component" value="Unplaced"/>
</dbReference>
<dbReference type="HAMAP" id="MF_00629">
    <property type="entry name" value="Ribosomal_eL39"/>
    <property type="match status" value="1"/>
</dbReference>
<keyword evidence="2" id="KW-0689">Ribosomal protein</keyword>
<dbReference type="PANTHER" id="PTHR19970">
    <property type="entry name" value="RIBOSOMAL PROTEIN L39E"/>
    <property type="match status" value="1"/>
</dbReference>
<keyword evidence="7" id="KW-1185">Reference proteome</keyword>
<dbReference type="Gene3D" id="1.10.1620.10">
    <property type="entry name" value="Ribosomal protein L39e"/>
    <property type="match status" value="1"/>
</dbReference>
<evidence type="ECO:0000256" key="4">
    <source>
        <dbReference type="ARBA" id="ARBA00035234"/>
    </source>
</evidence>
<dbReference type="FunFam" id="1.10.1620.10:FF:000001">
    <property type="entry name" value="60S ribosomal protein-like L39"/>
    <property type="match status" value="1"/>
</dbReference>
<name>A0A8C3T0F6_CHESE</name>
<organism evidence="6 7">
    <name type="scientific">Chelydra serpentina</name>
    <name type="common">Snapping turtle</name>
    <name type="synonym">Testudo serpentina</name>
    <dbReference type="NCBI Taxonomy" id="8475"/>
    <lineage>
        <taxon>Eukaryota</taxon>
        <taxon>Metazoa</taxon>
        <taxon>Chordata</taxon>
        <taxon>Craniata</taxon>
        <taxon>Vertebrata</taxon>
        <taxon>Euteleostomi</taxon>
        <taxon>Archelosauria</taxon>
        <taxon>Testudinata</taxon>
        <taxon>Testudines</taxon>
        <taxon>Cryptodira</taxon>
        <taxon>Durocryptodira</taxon>
        <taxon>Americhelydia</taxon>
        <taxon>Chelydroidea</taxon>
        <taxon>Chelydridae</taxon>
        <taxon>Chelydra</taxon>
    </lineage>
</organism>
<keyword evidence="3" id="KW-0687">Ribonucleoprotein</keyword>
<dbReference type="InterPro" id="IPR020083">
    <property type="entry name" value="Ribosomal_eL39_CS"/>
</dbReference>